<dbReference type="PANTHER" id="PTHR10627">
    <property type="entry name" value="SCP160"/>
    <property type="match status" value="1"/>
</dbReference>
<dbReference type="CDD" id="cd22453">
    <property type="entry name" value="KH-I_MUG60_like"/>
    <property type="match status" value="1"/>
</dbReference>
<evidence type="ECO:0000259" key="3">
    <source>
        <dbReference type="SMART" id="SM00322"/>
    </source>
</evidence>
<dbReference type="SUPFAM" id="SSF54791">
    <property type="entry name" value="Eukaryotic type KH-domain (KH-domain type I)"/>
    <property type="match status" value="2"/>
</dbReference>
<dbReference type="PROSITE" id="PS50084">
    <property type="entry name" value="KH_TYPE_1"/>
    <property type="match status" value="2"/>
</dbReference>
<proteinExistence type="predicted"/>
<organism evidence="4 5">
    <name type="scientific">Phycomyces blakesleeanus</name>
    <dbReference type="NCBI Taxonomy" id="4837"/>
    <lineage>
        <taxon>Eukaryota</taxon>
        <taxon>Fungi</taxon>
        <taxon>Fungi incertae sedis</taxon>
        <taxon>Mucoromycota</taxon>
        <taxon>Mucoromycotina</taxon>
        <taxon>Mucoromycetes</taxon>
        <taxon>Mucorales</taxon>
        <taxon>Phycomycetaceae</taxon>
        <taxon>Phycomyces</taxon>
    </lineage>
</organism>
<gene>
    <name evidence="4" type="ORF">J3Q64DRAFT_1861753</name>
</gene>
<dbReference type="Gene3D" id="3.30.1370.10">
    <property type="entry name" value="K Homology domain, type 1"/>
    <property type="match status" value="2"/>
</dbReference>
<dbReference type="InterPro" id="IPR004087">
    <property type="entry name" value="KH_dom"/>
</dbReference>
<feature type="domain" description="K Homology" evidence="3">
    <location>
        <begin position="557"/>
        <end position="624"/>
    </location>
</feature>
<sequence length="880" mass="99431">MPNIAYATCIAAPYGKGHTVSLARLAHLQSEFTNQHTQLEVIHFQPSKLSLSKSKPQAIQATLAGSISPTMKARGAFLRQNPIQVKLSVKSFSSSILRNHASLTELLVGLQKISDENKPTKVVCTGTEITIFGTIDSAEAIRVKVLVFLDVMSRLISDTLEIPHHLHNLMAGRKHSHLQPIMEETATNIYLQSPFTSQIHSNTSSHLSDTSGLINITGESTVSIQRAKELLTRLAAQKVKSLFKKESTMSSSKIDWILLRQREEIRNIMRDNGINSNTRSFIRFPLLGSGDNKIVVYAENRVNVERTYRLLNYLIFSIYRAVFSFSPEEESESVIRSPDTIMKQVFGSYEKMLQTVGCLAETSSSEVIYNLEDCQFEILGTEREVRNAYQFLCGIPTFKRHHKHTIFSLELASDHQDFISGKKNGKINKIMKSCAVQVKFHTVGQYTFMVSIDSNSPNKAIDGLSMLQEELPAEISFYVPEMYHRRIIGVGGKNIQRMMKTYGVYVKFSGSEEFSSLGGYFENEDNVVARTPMKNAPNLENLRRAVMEYVGLEKDRDFIPQRLLLPIYLHRTILHKYGKTLRDAARPSNTKIWWPERQGSGEVTVFGPVTETNEILRMLKRHIPEEKTSLGPVKMVKEEPEIDATIDFKNGLQKTQSVPKAGLFEYSRLYRPTLDLPRNEPVTNQPLESPLSESPLYALYKGDIRSIFPSPDISQSLSKVMSTMPPTLGTRPLATLSAPIPSGNNIWIPPKADYCSMFGISTESLHGPSYHDSMSEYIQEERFPIFSPLEDIQKNTTMFNEQRPMSNSFIVRPRQHSVADDASLGWGPFNYQHSWPNIDFSRECFDGMVSYRQPPTTQDAFEMAPNIPRRASLSTRTPSI</sequence>
<reference evidence="4 5" key="1">
    <citation type="submission" date="2024-04" db="EMBL/GenBank/DDBJ databases">
        <title>Symmetric and asymmetric DNA N6-adenine methylation regulates different biological responses in Mucorales.</title>
        <authorList>
            <consortium name="Lawrence Berkeley National Laboratory"/>
            <person name="Lax C."/>
            <person name="Mondo S.J."/>
            <person name="Osorio-Concepcion M."/>
            <person name="Muszewska A."/>
            <person name="Corrochano-Luque M."/>
            <person name="Gutierrez G."/>
            <person name="Riley R."/>
            <person name="Lipzen A."/>
            <person name="Guo J."/>
            <person name="Hundley H."/>
            <person name="Amirebrahimi M."/>
            <person name="Ng V."/>
            <person name="Lorenzo-Gutierrez D."/>
            <person name="Binder U."/>
            <person name="Yang J."/>
            <person name="Song Y."/>
            <person name="Canovas D."/>
            <person name="Navarro E."/>
            <person name="Freitag M."/>
            <person name="Gabaldon T."/>
            <person name="Grigoriev I.V."/>
            <person name="Corrochano L.M."/>
            <person name="Nicolas F.E."/>
            <person name="Garre V."/>
        </authorList>
    </citation>
    <scope>NUCLEOTIDE SEQUENCE [LARGE SCALE GENOMIC DNA]</scope>
    <source>
        <strain evidence="4 5">L51</strain>
    </source>
</reference>
<dbReference type="Pfam" id="PF00013">
    <property type="entry name" value="KH_1"/>
    <property type="match status" value="2"/>
</dbReference>
<feature type="domain" description="K Homology" evidence="3">
    <location>
        <begin position="471"/>
        <end position="548"/>
    </location>
</feature>
<dbReference type="InterPro" id="IPR036612">
    <property type="entry name" value="KH_dom_type_1_sf"/>
</dbReference>
<dbReference type="InterPro" id="IPR056553">
    <property type="entry name" value="KH_Mug60-KHD4"/>
</dbReference>
<dbReference type="SMART" id="SM00322">
    <property type="entry name" value="KH"/>
    <property type="match status" value="4"/>
</dbReference>
<name>A0ABR3AYQ3_PHYBL</name>
<evidence type="ECO:0000256" key="1">
    <source>
        <dbReference type="ARBA" id="ARBA00022737"/>
    </source>
</evidence>
<keyword evidence="2" id="KW-0694">RNA-binding</keyword>
<dbReference type="PANTHER" id="PTHR10627:SF76">
    <property type="entry name" value="KH DOMAIN-CONTAINING PROTEIN YLL032C"/>
    <property type="match status" value="1"/>
</dbReference>
<feature type="domain" description="K Homology" evidence="3">
    <location>
        <begin position="154"/>
        <end position="236"/>
    </location>
</feature>
<keyword evidence="1" id="KW-0677">Repeat</keyword>
<comment type="caution">
    <text evidence="4">The sequence shown here is derived from an EMBL/GenBank/DDBJ whole genome shotgun (WGS) entry which is preliminary data.</text>
</comment>
<dbReference type="Pfam" id="PF24563">
    <property type="entry name" value="KH_Mug60-KHD4"/>
    <property type="match status" value="1"/>
</dbReference>
<protein>
    <recommendedName>
        <fullName evidence="3">K Homology domain-containing protein</fullName>
    </recommendedName>
</protein>
<feature type="domain" description="K Homology" evidence="3">
    <location>
        <begin position="403"/>
        <end position="469"/>
    </location>
</feature>
<keyword evidence="5" id="KW-1185">Reference proteome</keyword>
<dbReference type="EMBL" id="JBCLYO010000011">
    <property type="protein sequence ID" value="KAL0085259.1"/>
    <property type="molecule type" value="Genomic_DNA"/>
</dbReference>
<evidence type="ECO:0000313" key="5">
    <source>
        <dbReference type="Proteomes" id="UP001448207"/>
    </source>
</evidence>
<evidence type="ECO:0000256" key="2">
    <source>
        <dbReference type="PROSITE-ProRule" id="PRU00117"/>
    </source>
</evidence>
<dbReference type="InterPro" id="IPR004088">
    <property type="entry name" value="KH_dom_type_1"/>
</dbReference>
<accession>A0ABR3AYQ3</accession>
<dbReference type="Proteomes" id="UP001448207">
    <property type="component" value="Unassembled WGS sequence"/>
</dbReference>
<evidence type="ECO:0000313" key="4">
    <source>
        <dbReference type="EMBL" id="KAL0085259.1"/>
    </source>
</evidence>
<dbReference type="CDD" id="cd00105">
    <property type="entry name" value="KH-I"/>
    <property type="match status" value="1"/>
</dbReference>